<dbReference type="EMBL" id="WNWS01000217">
    <property type="protein sequence ID" value="KAE9974519.1"/>
    <property type="molecule type" value="Genomic_DNA"/>
</dbReference>
<feature type="chain" id="PRO_5034678755" evidence="2">
    <location>
        <begin position="28"/>
        <end position="373"/>
    </location>
</feature>
<evidence type="ECO:0000313" key="3">
    <source>
        <dbReference type="EMBL" id="KAE9974519.1"/>
    </source>
</evidence>
<feature type="region of interest" description="Disordered" evidence="1">
    <location>
        <begin position="255"/>
        <end position="274"/>
    </location>
</feature>
<accession>A0A8H3UQ49</accession>
<proteinExistence type="predicted"/>
<evidence type="ECO:0000256" key="1">
    <source>
        <dbReference type="SAM" id="MobiDB-lite"/>
    </source>
</evidence>
<gene>
    <name evidence="3" type="ORF">EG328_003789</name>
</gene>
<feature type="compositionally biased region" description="Basic and acidic residues" evidence="1">
    <location>
        <begin position="120"/>
        <end position="157"/>
    </location>
</feature>
<sequence length="373" mass="39442">MHTLSPTTLLSLALLTLTLTLPHPSTALTLRNTPAPPKPKCGDLDNAFWEMMHRYEFCEVIKKLPKRPQCGEGRKKCGVPGSHCTEEGVCSTACGVGRPECPRGFRCENGECEDFEEEGEGGRREGGSREGGSKDGGSKDGGSKDGGNKDGANKDTAKASTGTEGAPKTDKPPTNCIEAKEQTGCSCPPGGKCECHFLIQSVADGPCIDAPQQQQRRNHSIPAIPAIAKAPQKPKSAGLLPDIIGISGKNNDGTATGSLKKPWAKAKAKPQGPVVPITRRQISSSSLEAEREGVEGTGKYRFCSIGGGRDTACRSGGEKCIRRPNLECDERATINSAAYVLLVCGVCMIREPIVMHWMAGLIAWGCALRTGGV</sequence>
<dbReference type="Proteomes" id="UP000447873">
    <property type="component" value="Unassembled WGS sequence"/>
</dbReference>
<comment type="caution">
    <text evidence="3">The sequence shown here is derived from an EMBL/GenBank/DDBJ whole genome shotgun (WGS) entry which is preliminary data.</text>
</comment>
<protein>
    <submittedName>
        <fullName evidence="3">Uncharacterized protein</fullName>
    </submittedName>
</protein>
<evidence type="ECO:0000313" key="4">
    <source>
        <dbReference type="Proteomes" id="UP000447873"/>
    </source>
</evidence>
<feature type="region of interest" description="Disordered" evidence="1">
    <location>
        <begin position="116"/>
        <end position="175"/>
    </location>
</feature>
<feature type="signal peptide" evidence="2">
    <location>
        <begin position="1"/>
        <end position="27"/>
    </location>
</feature>
<organism evidence="3 4">
    <name type="scientific">Venturia inaequalis</name>
    <name type="common">Apple scab fungus</name>
    <dbReference type="NCBI Taxonomy" id="5025"/>
    <lineage>
        <taxon>Eukaryota</taxon>
        <taxon>Fungi</taxon>
        <taxon>Dikarya</taxon>
        <taxon>Ascomycota</taxon>
        <taxon>Pezizomycotina</taxon>
        <taxon>Dothideomycetes</taxon>
        <taxon>Pleosporomycetidae</taxon>
        <taxon>Venturiales</taxon>
        <taxon>Venturiaceae</taxon>
        <taxon>Venturia</taxon>
    </lineage>
</organism>
<name>A0A8H3UQ49_VENIN</name>
<evidence type="ECO:0000256" key="2">
    <source>
        <dbReference type="SAM" id="SignalP"/>
    </source>
</evidence>
<keyword evidence="2" id="KW-0732">Signal</keyword>
<reference evidence="3 4" key="1">
    <citation type="submission" date="2018-12" db="EMBL/GenBank/DDBJ databases">
        <title>Venturia inaequalis Genome Resource.</title>
        <authorList>
            <person name="Lichtner F.J."/>
        </authorList>
    </citation>
    <scope>NUCLEOTIDE SEQUENCE [LARGE SCALE GENOMIC DNA]</scope>
    <source>
        <strain evidence="3 4">120213</strain>
    </source>
</reference>
<dbReference type="AlphaFoldDB" id="A0A8H3UQ49"/>